<feature type="region of interest" description="Disordered" evidence="1">
    <location>
        <begin position="1"/>
        <end position="88"/>
    </location>
</feature>
<evidence type="ECO:0000313" key="2">
    <source>
        <dbReference type="EMBL" id="CAI8583508.1"/>
    </source>
</evidence>
<protein>
    <submittedName>
        <fullName evidence="2">Uncharacterized protein</fullName>
    </submittedName>
</protein>
<gene>
    <name evidence="2" type="ORF">VFH_U030360</name>
</gene>
<reference evidence="2 3" key="1">
    <citation type="submission" date="2023-01" db="EMBL/GenBank/DDBJ databases">
        <authorList>
            <person name="Kreplak J."/>
        </authorList>
    </citation>
    <scope>NUCLEOTIDE SEQUENCE [LARGE SCALE GENOMIC DNA]</scope>
</reference>
<feature type="compositionally biased region" description="Polar residues" evidence="1">
    <location>
        <begin position="1"/>
        <end position="18"/>
    </location>
</feature>
<evidence type="ECO:0000313" key="3">
    <source>
        <dbReference type="Proteomes" id="UP001157006"/>
    </source>
</evidence>
<comment type="caution">
    <text evidence="2">The sequence shown here is derived from an EMBL/GenBank/DDBJ whole genome shotgun (WGS) entry which is preliminary data.</text>
</comment>
<feature type="compositionally biased region" description="Polar residues" evidence="1">
    <location>
        <begin position="59"/>
        <end position="75"/>
    </location>
</feature>
<dbReference type="Proteomes" id="UP001157006">
    <property type="component" value="Unassembled WGS sequence"/>
</dbReference>
<organism evidence="2 3">
    <name type="scientific">Vicia faba</name>
    <name type="common">Broad bean</name>
    <name type="synonym">Faba vulgaris</name>
    <dbReference type="NCBI Taxonomy" id="3906"/>
    <lineage>
        <taxon>Eukaryota</taxon>
        <taxon>Viridiplantae</taxon>
        <taxon>Streptophyta</taxon>
        <taxon>Embryophyta</taxon>
        <taxon>Tracheophyta</taxon>
        <taxon>Spermatophyta</taxon>
        <taxon>Magnoliopsida</taxon>
        <taxon>eudicotyledons</taxon>
        <taxon>Gunneridae</taxon>
        <taxon>Pentapetalae</taxon>
        <taxon>rosids</taxon>
        <taxon>fabids</taxon>
        <taxon>Fabales</taxon>
        <taxon>Fabaceae</taxon>
        <taxon>Papilionoideae</taxon>
        <taxon>50 kb inversion clade</taxon>
        <taxon>NPAAA clade</taxon>
        <taxon>Hologalegina</taxon>
        <taxon>IRL clade</taxon>
        <taxon>Fabeae</taxon>
        <taxon>Vicia</taxon>
    </lineage>
</organism>
<sequence length="129" mass="14693">MKTQPSLDRPISNHSSVRLPTHRSLRQPRTDLGRIPRNYRPPSTTSTDPPWRQPPMPSTPTANPSRCSQTPTTPLCETALQQPSSSRLRSSVFKRLKMNTVIKRTKKLSCKENKRLVCYYCIGLLIYAS</sequence>
<dbReference type="AlphaFoldDB" id="A0AAV0YE90"/>
<accession>A0AAV0YE90</accession>
<keyword evidence="3" id="KW-1185">Reference proteome</keyword>
<evidence type="ECO:0000256" key="1">
    <source>
        <dbReference type="SAM" id="MobiDB-lite"/>
    </source>
</evidence>
<name>A0AAV0YE90_VICFA</name>
<dbReference type="EMBL" id="CATIWC010000735">
    <property type="protein sequence ID" value="CAI8583508.1"/>
    <property type="molecule type" value="Genomic_DNA"/>
</dbReference>
<proteinExistence type="predicted"/>